<sequence>MRTMRTPMARARGLGAAKDGTGHWWLQKLLSLALIPLVIWFAASVISLAGADHATVTAWLGNPLAAGLMILLVIATFYHGLFGVQAVVEDYVDHEVAKFALLIGLKGLHIVLGLTGVLAVLTILFQG</sequence>
<name>A0A934QMR9_9PROT</name>
<evidence type="ECO:0000256" key="5">
    <source>
        <dbReference type="ARBA" id="ARBA00011558"/>
    </source>
</evidence>
<evidence type="ECO:0000256" key="3">
    <source>
        <dbReference type="ARBA" id="ARBA00004141"/>
    </source>
</evidence>
<evidence type="ECO:0000256" key="12">
    <source>
        <dbReference type="ARBA" id="ARBA00022982"/>
    </source>
</evidence>
<evidence type="ECO:0000256" key="9">
    <source>
        <dbReference type="ARBA" id="ARBA00022617"/>
    </source>
</evidence>
<dbReference type="InterPro" id="IPR000701">
    <property type="entry name" value="SuccDH_FuR_B_TM-su"/>
</dbReference>
<evidence type="ECO:0000256" key="2">
    <source>
        <dbReference type="ARBA" id="ARBA00004050"/>
    </source>
</evidence>
<dbReference type="GO" id="GO:0046872">
    <property type="term" value="F:metal ion binding"/>
    <property type="evidence" value="ECO:0007669"/>
    <property type="project" value="UniProtKB-KW"/>
</dbReference>
<dbReference type="InterPro" id="IPR034804">
    <property type="entry name" value="SQR/QFR_C/D"/>
</dbReference>
<dbReference type="Gene3D" id="1.20.1300.10">
    <property type="entry name" value="Fumarate reductase/succinate dehydrogenase, transmembrane subunit"/>
    <property type="match status" value="1"/>
</dbReference>
<organism evidence="17 18">
    <name type="scientific">Rhodovibrio salinarum</name>
    <dbReference type="NCBI Taxonomy" id="1087"/>
    <lineage>
        <taxon>Bacteria</taxon>
        <taxon>Pseudomonadati</taxon>
        <taxon>Pseudomonadota</taxon>
        <taxon>Alphaproteobacteria</taxon>
        <taxon>Rhodospirillales</taxon>
        <taxon>Rhodovibrionaceae</taxon>
        <taxon>Rhodovibrio</taxon>
    </lineage>
</organism>
<dbReference type="GO" id="GO:0006099">
    <property type="term" value="P:tricarboxylic acid cycle"/>
    <property type="evidence" value="ECO:0007669"/>
    <property type="project" value="UniProtKB-KW"/>
</dbReference>
<reference evidence="17" key="2">
    <citation type="journal article" date="2020" name="Microorganisms">
        <title>Osmotic Adaptation and Compatible Solute Biosynthesis of Phototrophic Bacteria as Revealed from Genome Analyses.</title>
        <authorList>
            <person name="Imhoff J.F."/>
            <person name="Rahn T."/>
            <person name="Kunzel S."/>
            <person name="Keller A."/>
            <person name="Neulinger S.C."/>
        </authorList>
    </citation>
    <scope>NUCLEOTIDE SEQUENCE</scope>
    <source>
        <strain evidence="17">DSM 9154</strain>
    </source>
</reference>
<keyword evidence="14" id="KW-0408">Iron</keyword>
<evidence type="ECO:0000313" key="18">
    <source>
        <dbReference type="Proteomes" id="UP000778970"/>
    </source>
</evidence>
<keyword evidence="12" id="KW-0249">Electron transport</keyword>
<dbReference type="RefSeq" id="WP_027287570.1">
    <property type="nucleotide sequence ID" value="NZ_NRRE01000035.1"/>
</dbReference>
<evidence type="ECO:0000256" key="4">
    <source>
        <dbReference type="ARBA" id="ARBA00005163"/>
    </source>
</evidence>
<dbReference type="GO" id="GO:0020037">
    <property type="term" value="F:heme binding"/>
    <property type="evidence" value="ECO:0007669"/>
    <property type="project" value="InterPro"/>
</dbReference>
<evidence type="ECO:0000256" key="7">
    <source>
        <dbReference type="ARBA" id="ARBA00022448"/>
    </source>
</evidence>
<keyword evidence="18" id="KW-1185">Reference proteome</keyword>
<dbReference type="CDD" id="cd03495">
    <property type="entry name" value="SQR_TypeC_SdhD_like"/>
    <property type="match status" value="1"/>
</dbReference>
<evidence type="ECO:0000256" key="11">
    <source>
        <dbReference type="ARBA" id="ARBA00022723"/>
    </source>
</evidence>
<evidence type="ECO:0000256" key="15">
    <source>
        <dbReference type="ARBA" id="ARBA00023136"/>
    </source>
</evidence>
<comment type="caution">
    <text evidence="17">The sequence shown here is derived from an EMBL/GenBank/DDBJ whole genome shotgun (WGS) entry which is preliminary data.</text>
</comment>
<protein>
    <recommendedName>
        <fullName evidence="6">Succinate dehydrogenase hydrophobic membrane anchor subunit</fullName>
    </recommendedName>
</protein>
<evidence type="ECO:0000256" key="13">
    <source>
        <dbReference type="ARBA" id="ARBA00022989"/>
    </source>
</evidence>
<comment type="subunit">
    <text evidence="5">Part of an enzyme complex containing four subunits: a flavoprotein, an iron-sulfur protein, plus two membrane-anchoring proteins, SdhC and SdhD.</text>
</comment>
<keyword evidence="15 16" id="KW-0472">Membrane</keyword>
<comment type="function">
    <text evidence="2">Membrane-anchoring subunit of succinate dehydrogenase (SDH).</text>
</comment>
<dbReference type="NCBIfam" id="TIGR02968">
    <property type="entry name" value="succ_dehyd_anc"/>
    <property type="match status" value="1"/>
</dbReference>
<evidence type="ECO:0000256" key="6">
    <source>
        <dbReference type="ARBA" id="ARBA00019425"/>
    </source>
</evidence>
<evidence type="ECO:0000256" key="8">
    <source>
        <dbReference type="ARBA" id="ARBA00022532"/>
    </source>
</evidence>
<reference evidence="17" key="1">
    <citation type="submission" date="2017-08" db="EMBL/GenBank/DDBJ databases">
        <authorList>
            <person name="Imhoff J.F."/>
            <person name="Rahn T."/>
            <person name="Kuenzel S."/>
            <person name="Neulinger S.C."/>
        </authorList>
    </citation>
    <scope>NUCLEOTIDE SEQUENCE</scope>
    <source>
        <strain evidence="17">DSM 9154</strain>
    </source>
</reference>
<comment type="subcellular location">
    <subcellularLocation>
        <location evidence="3">Membrane</location>
        <topology evidence="3">Multi-pass membrane protein</topology>
    </subcellularLocation>
</comment>
<evidence type="ECO:0000256" key="1">
    <source>
        <dbReference type="ARBA" id="ARBA00001971"/>
    </source>
</evidence>
<dbReference type="GO" id="GO:0016020">
    <property type="term" value="C:membrane"/>
    <property type="evidence" value="ECO:0007669"/>
    <property type="project" value="UniProtKB-SubCell"/>
</dbReference>
<gene>
    <name evidence="17" type="primary">sdhD</name>
    <name evidence="17" type="ORF">CKO21_18890</name>
</gene>
<keyword evidence="8" id="KW-0816">Tricarboxylic acid cycle</keyword>
<accession>A0A934QMR9</accession>
<keyword evidence="11" id="KW-0479">Metal-binding</keyword>
<dbReference type="Proteomes" id="UP000778970">
    <property type="component" value="Unassembled WGS sequence"/>
</dbReference>
<comment type="cofactor">
    <cofactor evidence="1">
        <name>heme</name>
        <dbReference type="ChEBI" id="CHEBI:30413"/>
    </cofactor>
</comment>
<proteinExistence type="predicted"/>
<evidence type="ECO:0000256" key="14">
    <source>
        <dbReference type="ARBA" id="ARBA00023004"/>
    </source>
</evidence>
<evidence type="ECO:0000313" key="17">
    <source>
        <dbReference type="EMBL" id="MBK1699319.1"/>
    </source>
</evidence>
<keyword evidence="10 16" id="KW-0812">Transmembrane</keyword>
<dbReference type="InterPro" id="IPR014312">
    <property type="entry name" value="Succ_DH_anchor"/>
</dbReference>
<dbReference type="SUPFAM" id="SSF81343">
    <property type="entry name" value="Fumarate reductase respiratory complex transmembrane subunits"/>
    <property type="match status" value="1"/>
</dbReference>
<dbReference type="AlphaFoldDB" id="A0A934QMR9"/>
<evidence type="ECO:0000256" key="10">
    <source>
        <dbReference type="ARBA" id="ARBA00022692"/>
    </source>
</evidence>
<feature type="transmembrane region" description="Helical" evidence="16">
    <location>
        <begin position="29"/>
        <end position="51"/>
    </location>
</feature>
<keyword evidence="7" id="KW-0813">Transport</keyword>
<dbReference type="EMBL" id="NRRE01000035">
    <property type="protein sequence ID" value="MBK1699319.1"/>
    <property type="molecule type" value="Genomic_DNA"/>
</dbReference>
<keyword evidence="13 16" id="KW-1133">Transmembrane helix</keyword>
<feature type="transmembrane region" description="Helical" evidence="16">
    <location>
        <begin position="63"/>
        <end position="87"/>
    </location>
</feature>
<keyword evidence="9" id="KW-0349">Heme</keyword>
<comment type="pathway">
    <text evidence="4">Carbohydrate metabolism; tricarboxylic acid cycle.</text>
</comment>
<dbReference type="Pfam" id="PF01127">
    <property type="entry name" value="Sdh_cyt"/>
    <property type="match status" value="1"/>
</dbReference>
<feature type="transmembrane region" description="Helical" evidence="16">
    <location>
        <begin position="99"/>
        <end position="125"/>
    </location>
</feature>
<evidence type="ECO:0000256" key="16">
    <source>
        <dbReference type="SAM" id="Phobius"/>
    </source>
</evidence>